<sequence>MSFLSILETILIGPLKLVFEMVFTLSYQLTGNPGLSIVFLSLVMNILVLPLYKRADAMQERARDVEAKLSAGVGHIRKTFTGDERMMILQTYYRQNHYKPTDAMKGSVSLLLEIPFFMAAYQFLSHLSIMEGTPLGPIENLGVPDTLLTIGGLSIHVLPFVMTGINILSSVLYLKGFPLKSKIQVYAMAAFFLVFLYNSPACLVFYWTLNNVFSLGKNICYRIFRGRKPAPAKKVRAKKEWQPDKKTFYTGCVFLTVLIGVLIPSAYLAASPQEYVDLTHFVHPLWFLVASAAMATGTFLLWLPVFYGLAKPGGKVFLERSLFALGGVMLATYLFFGSKLGVISSDLQYETGLWFPYAEQWGNIALWVVLGGVLFFLAAKFRKMPALVLLVAALSLGCMAGVNTLQVYRSVKSLEATPAQDRQFRIPLSKEGKNVVVIMLDRALGEYVPFMVAEKPELVALFDGFTYYGNSVSFGGHTNFASPALLGGYEYTPVELNRREDKTMVEKHNEALKLMPTLFSQAGYQVTVANPPYANYQWVPDLSIFQDIPNCNAYIAQWKPGQREKYSGTQERNLRNFFCFSLMKTLPLPAQFLVYDGGQYLRAPGGDKKEYGNQSLWSNTSASGYRRGFMMHYQVLEGLPEVTQIREGEENTFLFLGNDTTHEPMMLQLPGYVPQEEVDNSAFGDLLQNRRDEAGRVLKMNNVSQIIHYQSNMAALLKIGAWLDYLRAEGVYDNTRIILVSDHGSEQWQMDALATQGNGKLQDLERFVPLLMVKDFGAQGFTQSQDFMTNADVPFLAFQGLVKNPVNPFTGNPVTTEEKSAHKQYIPLSFQWQLSNQLENSFAPSQWVAVQDNIWDMDNWEFFPEETVLRSHSAP</sequence>
<feature type="transmembrane region" description="Helical" evidence="6">
    <location>
        <begin position="183"/>
        <end position="199"/>
    </location>
</feature>
<comment type="caution">
    <text evidence="8">The sequence shown here is derived from an EMBL/GenBank/DDBJ whole genome shotgun (WGS) entry which is preliminary data.</text>
</comment>
<dbReference type="InterPro" id="IPR017850">
    <property type="entry name" value="Alkaline_phosphatase_core_sf"/>
</dbReference>
<evidence type="ECO:0000256" key="6">
    <source>
        <dbReference type="SAM" id="Phobius"/>
    </source>
</evidence>
<dbReference type="InterPro" id="IPR001708">
    <property type="entry name" value="YidC/ALB3/OXA1/COX18"/>
</dbReference>
<keyword evidence="3 6" id="KW-1133">Transmembrane helix</keyword>
<evidence type="ECO:0000313" key="8">
    <source>
        <dbReference type="EMBL" id="HIQ67974.1"/>
    </source>
</evidence>
<evidence type="ECO:0000256" key="4">
    <source>
        <dbReference type="ARBA" id="ARBA00023136"/>
    </source>
</evidence>
<comment type="similarity">
    <text evidence="5">Belongs to the OXA1/ALB3/YidC family.</text>
</comment>
<evidence type="ECO:0000256" key="5">
    <source>
        <dbReference type="RuleBase" id="RU003945"/>
    </source>
</evidence>
<dbReference type="PANTHER" id="PTHR12428:SF65">
    <property type="entry name" value="CYTOCHROME C OXIDASE ASSEMBLY PROTEIN COX18, MITOCHONDRIAL"/>
    <property type="match status" value="1"/>
</dbReference>
<accession>A0A9D0Z2Z5</accession>
<feature type="transmembrane region" description="Helical" evidence="6">
    <location>
        <begin position="322"/>
        <end position="341"/>
    </location>
</feature>
<dbReference type="GO" id="GO:0032977">
    <property type="term" value="F:membrane insertase activity"/>
    <property type="evidence" value="ECO:0007669"/>
    <property type="project" value="InterPro"/>
</dbReference>
<dbReference type="GO" id="GO:0005886">
    <property type="term" value="C:plasma membrane"/>
    <property type="evidence" value="ECO:0007669"/>
    <property type="project" value="TreeGrafter"/>
</dbReference>
<dbReference type="Proteomes" id="UP000886796">
    <property type="component" value="Unassembled WGS sequence"/>
</dbReference>
<feature type="transmembrane region" description="Helical" evidence="6">
    <location>
        <begin position="147"/>
        <end position="174"/>
    </location>
</feature>
<dbReference type="AlphaFoldDB" id="A0A9D0Z2Z5"/>
<keyword evidence="2 5" id="KW-0812">Transmembrane</keyword>
<dbReference type="EMBL" id="DVFK01000080">
    <property type="protein sequence ID" value="HIQ67974.1"/>
    <property type="molecule type" value="Genomic_DNA"/>
</dbReference>
<dbReference type="InterPro" id="IPR028055">
    <property type="entry name" value="YidC/Oxa/ALB_C"/>
</dbReference>
<evidence type="ECO:0000256" key="3">
    <source>
        <dbReference type="ARBA" id="ARBA00022989"/>
    </source>
</evidence>
<keyword evidence="4 6" id="KW-0472">Membrane</keyword>
<evidence type="ECO:0000256" key="1">
    <source>
        <dbReference type="ARBA" id="ARBA00004141"/>
    </source>
</evidence>
<dbReference type="SUPFAM" id="SSF53649">
    <property type="entry name" value="Alkaline phosphatase-like"/>
    <property type="match status" value="1"/>
</dbReference>
<comment type="subcellular location">
    <subcellularLocation>
        <location evidence="1 5">Membrane</location>
        <topology evidence="1 5">Multi-pass membrane protein</topology>
    </subcellularLocation>
</comment>
<feature type="transmembrane region" description="Helical" evidence="6">
    <location>
        <begin position="361"/>
        <end position="379"/>
    </location>
</feature>
<protein>
    <submittedName>
        <fullName evidence="8">YidC/Oxa1 family membrane protein insertase</fullName>
    </submittedName>
</protein>
<dbReference type="Gene3D" id="3.40.720.10">
    <property type="entry name" value="Alkaline Phosphatase, subunit A"/>
    <property type="match status" value="1"/>
</dbReference>
<dbReference type="Pfam" id="PF02096">
    <property type="entry name" value="60KD_IMP"/>
    <property type="match status" value="1"/>
</dbReference>
<organism evidence="8 9">
    <name type="scientific">Candidatus Faecousia excrementigallinarum</name>
    <dbReference type="NCBI Taxonomy" id="2840806"/>
    <lineage>
        <taxon>Bacteria</taxon>
        <taxon>Bacillati</taxon>
        <taxon>Bacillota</taxon>
        <taxon>Clostridia</taxon>
        <taxon>Eubacteriales</taxon>
        <taxon>Oscillospiraceae</taxon>
        <taxon>Faecousia</taxon>
    </lineage>
</organism>
<feature type="domain" description="Membrane insertase YidC/Oxa/ALB C-terminal" evidence="7">
    <location>
        <begin position="34"/>
        <end position="220"/>
    </location>
</feature>
<proteinExistence type="inferred from homology"/>
<dbReference type="GO" id="GO:0051205">
    <property type="term" value="P:protein insertion into membrane"/>
    <property type="evidence" value="ECO:0007669"/>
    <property type="project" value="TreeGrafter"/>
</dbReference>
<name>A0A9D0Z2Z5_9FIRM</name>
<reference evidence="8" key="2">
    <citation type="journal article" date="2021" name="PeerJ">
        <title>Extensive microbial diversity within the chicken gut microbiome revealed by metagenomics and culture.</title>
        <authorList>
            <person name="Gilroy R."/>
            <person name="Ravi A."/>
            <person name="Getino M."/>
            <person name="Pursley I."/>
            <person name="Horton D.L."/>
            <person name="Alikhan N.F."/>
            <person name="Baker D."/>
            <person name="Gharbi K."/>
            <person name="Hall N."/>
            <person name="Watson M."/>
            <person name="Adriaenssens E.M."/>
            <person name="Foster-Nyarko E."/>
            <person name="Jarju S."/>
            <person name="Secka A."/>
            <person name="Antonio M."/>
            <person name="Oren A."/>
            <person name="Chaudhuri R.R."/>
            <person name="La Ragione R."/>
            <person name="Hildebrand F."/>
            <person name="Pallen M.J."/>
        </authorList>
    </citation>
    <scope>NUCLEOTIDE SEQUENCE</scope>
    <source>
        <strain evidence="8">13361</strain>
    </source>
</reference>
<evidence type="ECO:0000256" key="2">
    <source>
        <dbReference type="ARBA" id="ARBA00022692"/>
    </source>
</evidence>
<feature type="transmembrane region" description="Helical" evidence="6">
    <location>
        <begin position="285"/>
        <end position="310"/>
    </location>
</feature>
<feature type="transmembrane region" description="Helical" evidence="6">
    <location>
        <begin position="248"/>
        <end position="270"/>
    </location>
</feature>
<feature type="transmembrane region" description="Helical" evidence="6">
    <location>
        <begin position="33"/>
        <end position="52"/>
    </location>
</feature>
<evidence type="ECO:0000313" key="9">
    <source>
        <dbReference type="Proteomes" id="UP000886796"/>
    </source>
</evidence>
<gene>
    <name evidence="8" type="ORF">IAB74_05665</name>
</gene>
<evidence type="ECO:0000259" key="7">
    <source>
        <dbReference type="Pfam" id="PF02096"/>
    </source>
</evidence>
<reference evidence="8" key="1">
    <citation type="submission" date="2020-10" db="EMBL/GenBank/DDBJ databases">
        <authorList>
            <person name="Gilroy R."/>
        </authorList>
    </citation>
    <scope>NUCLEOTIDE SEQUENCE</scope>
    <source>
        <strain evidence="8">13361</strain>
    </source>
</reference>
<dbReference type="PANTHER" id="PTHR12428">
    <property type="entry name" value="OXA1"/>
    <property type="match status" value="1"/>
</dbReference>
<feature type="transmembrane region" description="Helical" evidence="6">
    <location>
        <begin position="386"/>
        <end position="408"/>
    </location>
</feature>